<keyword evidence="6" id="KW-0862">Zinc</keyword>
<dbReference type="InterPro" id="IPR027470">
    <property type="entry name" value="Cation_efflux_CTD"/>
</dbReference>
<keyword evidence="3" id="KW-0813">Transport</keyword>
<organism evidence="12 13">
    <name type="scientific">Amphritea balenae</name>
    <dbReference type="NCBI Taxonomy" id="452629"/>
    <lineage>
        <taxon>Bacteria</taxon>
        <taxon>Pseudomonadati</taxon>
        <taxon>Pseudomonadota</taxon>
        <taxon>Gammaproteobacteria</taxon>
        <taxon>Oceanospirillales</taxon>
        <taxon>Oceanospirillaceae</taxon>
        <taxon>Amphritea</taxon>
    </lineage>
</organism>
<dbReference type="SUPFAM" id="SSF160240">
    <property type="entry name" value="Cation efflux protein cytoplasmic domain-like"/>
    <property type="match status" value="1"/>
</dbReference>
<comment type="caution">
    <text evidence="12">The sequence shown here is derived from an EMBL/GenBank/DDBJ whole genome shotgun (WGS) entry which is preliminary data.</text>
</comment>
<proteinExistence type="inferred from homology"/>
<dbReference type="FunFam" id="1.20.1510.10:FF:000006">
    <property type="entry name" value="Divalent cation efflux transporter"/>
    <property type="match status" value="1"/>
</dbReference>
<keyword evidence="6" id="KW-0406">Ion transport</keyword>
<reference evidence="12 13" key="1">
    <citation type="submission" date="2018-11" db="EMBL/GenBank/DDBJ databases">
        <title>The draft genome sequence of Amphritea balenae JAMM 1525T.</title>
        <authorList>
            <person name="Fang Z."/>
            <person name="Zhang Y."/>
            <person name="Han X."/>
        </authorList>
    </citation>
    <scope>NUCLEOTIDE SEQUENCE [LARGE SCALE GENOMIC DNA]</scope>
    <source>
        <strain evidence="12 13">JAMM 1525</strain>
    </source>
</reference>
<dbReference type="InterPro" id="IPR036837">
    <property type="entry name" value="Cation_efflux_CTD_sf"/>
</dbReference>
<dbReference type="InterPro" id="IPR027469">
    <property type="entry name" value="Cation_efflux_TMD_sf"/>
</dbReference>
<feature type="domain" description="Cation efflux protein cytoplasmic" evidence="11">
    <location>
        <begin position="213"/>
        <end position="291"/>
    </location>
</feature>
<evidence type="ECO:0000256" key="1">
    <source>
        <dbReference type="ARBA" id="ARBA00004141"/>
    </source>
</evidence>
<keyword evidence="13" id="KW-1185">Reference proteome</keyword>
<evidence type="ECO:0000256" key="7">
    <source>
        <dbReference type="ARBA" id="ARBA00022989"/>
    </source>
</evidence>
<dbReference type="Pfam" id="PF16916">
    <property type="entry name" value="ZT_dimer"/>
    <property type="match status" value="1"/>
</dbReference>
<dbReference type="Pfam" id="PF01545">
    <property type="entry name" value="Cation_efflux"/>
    <property type="match status" value="1"/>
</dbReference>
<dbReference type="InterPro" id="IPR002524">
    <property type="entry name" value="Cation_efflux"/>
</dbReference>
<accession>A0A3P1SM91</accession>
<feature type="transmembrane region" description="Helical" evidence="9">
    <location>
        <begin position="14"/>
        <end position="35"/>
    </location>
</feature>
<evidence type="ECO:0000259" key="11">
    <source>
        <dbReference type="Pfam" id="PF16916"/>
    </source>
</evidence>
<keyword evidence="4" id="KW-0410">Iron transport</keyword>
<sequence>MNSTTNNQAEAQRITLIGAFIDLILGLLKIVFGVISHSSALLADGIHSLSDLLTDFLVVAIIKYSHQEPDEDHPWGHARFETIGTVILGCILVAVAGAMAYESVLALLESATAQLPEWPALVIAAISVASKEAIFRYTLAVGQRIKSDLIIANAWHSRTDAFSSIVVFVGVAGAMSGLAWLDAFAAIIVAFIVAKIGWELTWKSIKELVDTALPEEQLKAYTESIMQVEGVISVHSFKSRNMGSQSLLEMHLQVAPHLSASEGHYIGDAAVYRLKGQFEDIGHVIFHIDTYDDEEEENYCKTLPMRTEVSGILWDALDQCHAPHLDISRLTLHYRSDAIEIDLMLLDSELNRSVNTSELEQQLGQHFSHYPWFGGLHIWYGTKAIKL</sequence>
<evidence type="ECO:0000259" key="10">
    <source>
        <dbReference type="Pfam" id="PF01545"/>
    </source>
</evidence>
<dbReference type="Gene3D" id="3.30.70.1350">
    <property type="entry name" value="Cation efflux protein, cytoplasmic domain"/>
    <property type="match status" value="1"/>
</dbReference>
<feature type="domain" description="Cation efflux protein transmembrane" evidence="10">
    <location>
        <begin position="16"/>
        <end position="209"/>
    </location>
</feature>
<dbReference type="RefSeq" id="WP_124927310.1">
    <property type="nucleotide sequence ID" value="NZ_BMOH01000008.1"/>
</dbReference>
<dbReference type="GO" id="GO:0006829">
    <property type="term" value="P:zinc ion transport"/>
    <property type="evidence" value="ECO:0007669"/>
    <property type="project" value="UniProtKB-KW"/>
</dbReference>
<dbReference type="AlphaFoldDB" id="A0A3P1SM91"/>
<dbReference type="SUPFAM" id="SSF161111">
    <property type="entry name" value="Cation efflux protein transmembrane domain-like"/>
    <property type="match status" value="1"/>
</dbReference>
<dbReference type="EMBL" id="RQXV01000010">
    <property type="protein sequence ID" value="RRC97815.1"/>
    <property type="molecule type" value="Genomic_DNA"/>
</dbReference>
<dbReference type="InterPro" id="IPR050291">
    <property type="entry name" value="CDF_Transporter"/>
</dbReference>
<dbReference type="PANTHER" id="PTHR43840:SF15">
    <property type="entry name" value="MITOCHONDRIAL METAL TRANSPORTER 1-RELATED"/>
    <property type="match status" value="1"/>
</dbReference>
<dbReference type="GO" id="GO:0016020">
    <property type="term" value="C:membrane"/>
    <property type="evidence" value="ECO:0007669"/>
    <property type="project" value="UniProtKB-SubCell"/>
</dbReference>
<keyword evidence="5 9" id="KW-0812">Transmembrane</keyword>
<dbReference type="NCBIfam" id="TIGR01297">
    <property type="entry name" value="CDF"/>
    <property type="match status" value="1"/>
</dbReference>
<evidence type="ECO:0000256" key="6">
    <source>
        <dbReference type="ARBA" id="ARBA00022906"/>
    </source>
</evidence>
<feature type="transmembrane region" description="Helical" evidence="9">
    <location>
        <begin position="83"/>
        <end position="101"/>
    </location>
</feature>
<dbReference type="GO" id="GO:0006826">
    <property type="term" value="P:iron ion transport"/>
    <property type="evidence" value="ECO:0007669"/>
    <property type="project" value="UniProtKB-KW"/>
</dbReference>
<evidence type="ECO:0000313" key="13">
    <source>
        <dbReference type="Proteomes" id="UP000267535"/>
    </source>
</evidence>
<comment type="subcellular location">
    <subcellularLocation>
        <location evidence="1">Membrane</location>
        <topology evidence="1">Multi-pass membrane protein</topology>
    </subcellularLocation>
</comment>
<evidence type="ECO:0000256" key="4">
    <source>
        <dbReference type="ARBA" id="ARBA00022496"/>
    </source>
</evidence>
<evidence type="ECO:0000256" key="8">
    <source>
        <dbReference type="ARBA" id="ARBA00023136"/>
    </source>
</evidence>
<dbReference type="PANTHER" id="PTHR43840">
    <property type="entry name" value="MITOCHONDRIAL METAL TRANSPORTER 1-RELATED"/>
    <property type="match status" value="1"/>
</dbReference>
<dbReference type="InterPro" id="IPR058533">
    <property type="entry name" value="Cation_efflux_TM"/>
</dbReference>
<evidence type="ECO:0000256" key="5">
    <source>
        <dbReference type="ARBA" id="ARBA00022692"/>
    </source>
</evidence>
<evidence type="ECO:0000256" key="3">
    <source>
        <dbReference type="ARBA" id="ARBA00022448"/>
    </source>
</evidence>
<feature type="transmembrane region" description="Helical" evidence="9">
    <location>
        <begin position="165"/>
        <end position="194"/>
    </location>
</feature>
<evidence type="ECO:0000313" key="12">
    <source>
        <dbReference type="EMBL" id="RRC97815.1"/>
    </source>
</evidence>
<dbReference type="Proteomes" id="UP000267535">
    <property type="component" value="Unassembled WGS sequence"/>
</dbReference>
<evidence type="ECO:0000256" key="9">
    <source>
        <dbReference type="SAM" id="Phobius"/>
    </source>
</evidence>
<keyword evidence="4" id="KW-0408">Iron</keyword>
<name>A0A3P1SM91_9GAMM</name>
<evidence type="ECO:0000256" key="2">
    <source>
        <dbReference type="ARBA" id="ARBA00010212"/>
    </source>
</evidence>
<keyword evidence="8 9" id="KW-0472">Membrane</keyword>
<keyword evidence="7 9" id="KW-1133">Transmembrane helix</keyword>
<comment type="similarity">
    <text evidence="2">Belongs to the cation diffusion facilitator (CDF) transporter (TC 2.A.4) family. FieF subfamily.</text>
</comment>
<dbReference type="Gene3D" id="1.20.1510.10">
    <property type="entry name" value="Cation efflux protein transmembrane domain"/>
    <property type="match status" value="1"/>
</dbReference>
<gene>
    <name evidence="12" type="ORF">EHS89_16715</name>
</gene>
<dbReference type="OrthoDB" id="9806522at2"/>
<dbReference type="GO" id="GO:0008324">
    <property type="term" value="F:monoatomic cation transmembrane transporter activity"/>
    <property type="evidence" value="ECO:0007669"/>
    <property type="project" value="InterPro"/>
</dbReference>
<protein>
    <submittedName>
        <fullName evidence="12">Cation transporter</fullName>
    </submittedName>
</protein>
<keyword evidence="6" id="KW-0864">Zinc transport</keyword>